<evidence type="ECO:0000259" key="9">
    <source>
        <dbReference type="PROSITE" id="PS50850"/>
    </source>
</evidence>
<comment type="function">
    <text evidence="1">Resistance to tetracycline by an active tetracycline efflux. This is an energy-dependent process that decreases the accumulation of the antibiotic in whole cells. This protein functions as a metal-tetracycline/H(+) antiporter.</text>
</comment>
<keyword evidence="11" id="KW-1185">Reference proteome</keyword>
<protein>
    <submittedName>
        <fullName evidence="10">TCR/Tet family MFS transporter</fullName>
    </submittedName>
</protein>
<dbReference type="RefSeq" id="WP_131330429.1">
    <property type="nucleotide sequence ID" value="NZ_CP044016.1"/>
</dbReference>
<feature type="domain" description="Major facilitator superfamily (MFS) profile" evidence="9">
    <location>
        <begin position="12"/>
        <end position="407"/>
    </location>
</feature>
<feature type="transmembrane region" description="Helical" evidence="8">
    <location>
        <begin position="257"/>
        <end position="276"/>
    </location>
</feature>
<dbReference type="PROSITE" id="PS00216">
    <property type="entry name" value="SUGAR_TRANSPORT_1"/>
    <property type="match status" value="1"/>
</dbReference>
<dbReference type="SUPFAM" id="SSF103473">
    <property type="entry name" value="MFS general substrate transporter"/>
    <property type="match status" value="1"/>
</dbReference>
<organism evidence="10 11">
    <name type="scientific">Rhizosphaericola mali</name>
    <dbReference type="NCBI Taxonomy" id="2545455"/>
    <lineage>
        <taxon>Bacteria</taxon>
        <taxon>Pseudomonadati</taxon>
        <taxon>Bacteroidota</taxon>
        <taxon>Chitinophagia</taxon>
        <taxon>Chitinophagales</taxon>
        <taxon>Chitinophagaceae</taxon>
        <taxon>Rhizosphaericola</taxon>
    </lineage>
</organism>
<feature type="transmembrane region" description="Helical" evidence="8">
    <location>
        <begin position="105"/>
        <end position="129"/>
    </location>
</feature>
<dbReference type="InterPro" id="IPR011701">
    <property type="entry name" value="MFS"/>
</dbReference>
<evidence type="ECO:0000256" key="6">
    <source>
        <dbReference type="ARBA" id="ARBA00022989"/>
    </source>
</evidence>
<feature type="transmembrane region" description="Helical" evidence="8">
    <location>
        <begin position="345"/>
        <end position="364"/>
    </location>
</feature>
<dbReference type="GO" id="GO:0022857">
    <property type="term" value="F:transmembrane transporter activity"/>
    <property type="evidence" value="ECO:0007669"/>
    <property type="project" value="InterPro"/>
</dbReference>
<dbReference type="OrthoDB" id="9793283at2"/>
<accession>A0A5P2G102</accession>
<dbReference type="EMBL" id="CP044016">
    <property type="protein sequence ID" value="QES89486.1"/>
    <property type="molecule type" value="Genomic_DNA"/>
</dbReference>
<reference evidence="10 11" key="1">
    <citation type="submission" date="2019-09" db="EMBL/GenBank/DDBJ databases">
        <title>Complete genome sequence of Arachidicoccus sp. B3-10 isolated from apple orchard soil.</title>
        <authorList>
            <person name="Kim H.S."/>
            <person name="Han K.-I."/>
            <person name="Suh M.K."/>
            <person name="Lee K.C."/>
            <person name="Eom M.K."/>
            <person name="Kim J.-S."/>
            <person name="Kang S.W."/>
            <person name="Sin Y."/>
            <person name="Lee J.-S."/>
        </authorList>
    </citation>
    <scope>NUCLEOTIDE SEQUENCE [LARGE SCALE GENOMIC DNA]</scope>
    <source>
        <strain evidence="10 11">B3-10</strain>
    </source>
</reference>
<gene>
    <name evidence="10" type="ORF">E0W69_012725</name>
</gene>
<evidence type="ECO:0000256" key="7">
    <source>
        <dbReference type="ARBA" id="ARBA00023136"/>
    </source>
</evidence>
<dbReference type="InterPro" id="IPR001958">
    <property type="entry name" value="Tet-R_TetA/multi-R_MdtG-like"/>
</dbReference>
<feature type="transmembrane region" description="Helical" evidence="8">
    <location>
        <begin position="288"/>
        <end position="306"/>
    </location>
</feature>
<evidence type="ECO:0000256" key="2">
    <source>
        <dbReference type="ARBA" id="ARBA00004141"/>
    </source>
</evidence>
<dbReference type="KEGG" id="arac:E0W69_012725"/>
<dbReference type="InterPro" id="IPR005829">
    <property type="entry name" value="Sugar_transporter_CS"/>
</dbReference>
<feature type="transmembrane region" description="Helical" evidence="8">
    <location>
        <begin position="141"/>
        <end position="163"/>
    </location>
</feature>
<feature type="transmembrane region" description="Helical" evidence="8">
    <location>
        <begin position="376"/>
        <end position="403"/>
    </location>
</feature>
<feature type="transmembrane region" description="Helical" evidence="8">
    <location>
        <begin position="51"/>
        <end position="71"/>
    </location>
</feature>
<dbReference type="AlphaFoldDB" id="A0A5P2G102"/>
<evidence type="ECO:0000256" key="3">
    <source>
        <dbReference type="ARBA" id="ARBA00007520"/>
    </source>
</evidence>
<dbReference type="PRINTS" id="PR01035">
    <property type="entry name" value="TCRTETA"/>
</dbReference>
<feature type="transmembrane region" description="Helical" evidence="8">
    <location>
        <begin position="83"/>
        <end position="99"/>
    </location>
</feature>
<feature type="transmembrane region" description="Helical" evidence="8">
    <location>
        <begin position="12"/>
        <end position="31"/>
    </location>
</feature>
<evidence type="ECO:0000313" key="10">
    <source>
        <dbReference type="EMBL" id="QES89486.1"/>
    </source>
</evidence>
<dbReference type="GO" id="GO:0016020">
    <property type="term" value="C:membrane"/>
    <property type="evidence" value="ECO:0007669"/>
    <property type="project" value="UniProtKB-SubCell"/>
</dbReference>
<evidence type="ECO:0000256" key="8">
    <source>
        <dbReference type="SAM" id="Phobius"/>
    </source>
</evidence>
<dbReference type="PANTHER" id="PTHR23504:SF15">
    <property type="entry name" value="MAJOR FACILITATOR SUPERFAMILY (MFS) PROFILE DOMAIN-CONTAINING PROTEIN"/>
    <property type="match status" value="1"/>
</dbReference>
<dbReference type="InterPro" id="IPR020846">
    <property type="entry name" value="MFS_dom"/>
</dbReference>
<comment type="subcellular location">
    <subcellularLocation>
        <location evidence="2">Membrane</location>
        <topology evidence="2">Multi-pass membrane protein</topology>
    </subcellularLocation>
</comment>
<keyword evidence="4" id="KW-0813">Transport</keyword>
<dbReference type="Proteomes" id="UP000292424">
    <property type="component" value="Chromosome"/>
</dbReference>
<keyword evidence="5 8" id="KW-0812">Transmembrane</keyword>
<dbReference type="Gene3D" id="1.20.1250.20">
    <property type="entry name" value="MFS general substrate transporter like domains"/>
    <property type="match status" value="1"/>
</dbReference>
<proteinExistence type="inferred from homology"/>
<dbReference type="PROSITE" id="PS50850">
    <property type="entry name" value="MFS"/>
    <property type="match status" value="1"/>
</dbReference>
<feature type="transmembrane region" description="Helical" evidence="8">
    <location>
        <begin position="169"/>
        <end position="189"/>
    </location>
</feature>
<evidence type="ECO:0000256" key="1">
    <source>
        <dbReference type="ARBA" id="ARBA00003279"/>
    </source>
</evidence>
<dbReference type="Pfam" id="PF07690">
    <property type="entry name" value="MFS_1"/>
    <property type="match status" value="1"/>
</dbReference>
<keyword evidence="7 8" id="KW-0472">Membrane</keyword>
<comment type="similarity">
    <text evidence="3">Belongs to the major facilitator superfamily. TCR/Tet family.</text>
</comment>
<name>A0A5P2G102_9BACT</name>
<evidence type="ECO:0000256" key="5">
    <source>
        <dbReference type="ARBA" id="ARBA00022692"/>
    </source>
</evidence>
<dbReference type="CDD" id="cd17388">
    <property type="entry name" value="MFS_TetA"/>
    <property type="match status" value="1"/>
</dbReference>
<sequence length="407" mass="44343">MTDVKKAPTQRAIFFIFITLLIDVIGIAIIIPVVPKLIEELSGQGIEKASVYGGWLIFTYAVMQFLFSPVLGGLSDRFGRRPILLFSLLGMAIDYLFQAKAPSLSWLFVGRALAGIAGASFTTGSAYIADVSTPEKRAQNFGLIGVAFGLGFVIGPVIGGFFAKYGSRVPFYIAAILAFANFIYGYFILPESLKNENRRKFEWKRANPIGSLIQLRKYPVIAGLMVTLTLFYLGGHAVQSTWTYYTMFKFNWSEQQVGVSLGIIGVLVMLVQGVLIGKIMPVLGSKKAIVYGLLLFALGMLLFAFATTSWMMYAILPIYCLGGICGPAIQAAISSQVAVNEQGELQGGMTSLMSVTSILGPLIMNNLFAYFSSKNALLYFPGMPFIIGALLFLIAIILALPALRKHF</sequence>
<evidence type="ECO:0000313" key="11">
    <source>
        <dbReference type="Proteomes" id="UP000292424"/>
    </source>
</evidence>
<feature type="transmembrane region" description="Helical" evidence="8">
    <location>
        <begin position="218"/>
        <end position="237"/>
    </location>
</feature>
<evidence type="ECO:0000256" key="4">
    <source>
        <dbReference type="ARBA" id="ARBA00022448"/>
    </source>
</evidence>
<dbReference type="InterPro" id="IPR036259">
    <property type="entry name" value="MFS_trans_sf"/>
</dbReference>
<keyword evidence="6 8" id="KW-1133">Transmembrane helix</keyword>
<dbReference type="PANTHER" id="PTHR23504">
    <property type="entry name" value="MAJOR FACILITATOR SUPERFAMILY DOMAIN-CONTAINING PROTEIN 10"/>
    <property type="match status" value="1"/>
</dbReference>